<gene>
    <name evidence="1" type="ORF">HWQ62_00310</name>
</gene>
<accession>A0A7M3UNZ7</accession>
<sequence>MSIVFFYSEQCNHCKDAYDLIKKVGVDKFIFKDVEKESSLPDGIDRVPSILTKEMNVHTEDNLFRYLLELMNIEPFMVNEMGKTLSDTYSYIDDSGVKLDHSFQFLDKDVKINTPSESDNNKIINYDKFIAERDNDLKIISDKDV</sequence>
<organismHost>
    <name type="scientific">Pyramimonas plurioculata</name>
    <dbReference type="NCBI Taxonomy" id="36893"/>
</organismHost>
<organism evidence="1">
    <name type="scientific">Pyramimonas orientalis virus</name>
    <name type="common">PoV01</name>
    <dbReference type="NCBI Taxonomy" id="455367"/>
    <lineage>
        <taxon>Viruses</taxon>
        <taxon>Varidnaviria</taxon>
        <taxon>Bamfordvirae</taxon>
        <taxon>Nucleocytoviricota</taxon>
        <taxon>Megaviricetes</taxon>
        <taxon>Imitervirales</taxon>
        <taxon>Allomimiviridae</taxon>
        <taxon>Heliosvirus</taxon>
        <taxon>Heliosvirus raunefjordenense</taxon>
    </lineage>
</organism>
<proteinExistence type="predicted"/>
<evidence type="ECO:0008006" key="2">
    <source>
        <dbReference type="Google" id="ProtNLM"/>
    </source>
</evidence>
<evidence type="ECO:0000313" key="1">
    <source>
        <dbReference type="EMBL" id="QOI90446.1"/>
    </source>
</evidence>
<protein>
    <recommendedName>
        <fullName evidence="2">Glutaredoxin domain-containing protein</fullName>
    </recommendedName>
</protein>
<dbReference type="EMBL" id="MT663537">
    <property type="protein sequence ID" value="QOI90446.1"/>
    <property type="molecule type" value="Genomic_DNA"/>
</dbReference>
<reference evidence="1" key="1">
    <citation type="submission" date="2020-06" db="EMBL/GenBank/DDBJ databases">
        <title>Lateral gene transfer of anion-conducting channel rhodopsins between green algae and giant viruses.</title>
        <authorList>
            <person name="Rozenberg A."/>
            <person name="Oppermann J."/>
            <person name="Wietek J."/>
            <person name="Fernandez Lahore R.G."/>
            <person name="Sandaa R.-A."/>
            <person name="Bratbak G."/>
            <person name="Hegemann P."/>
            <person name="Beja O."/>
        </authorList>
    </citation>
    <scope>NUCLEOTIDE SEQUENCE</scope>
    <source>
        <strain evidence="1">01B</strain>
    </source>
</reference>
<name>A0A7M3UNZ7_POV01</name>